<evidence type="ECO:0000313" key="2">
    <source>
        <dbReference type="Proteomes" id="UP000005380"/>
    </source>
</evidence>
<keyword evidence="2" id="KW-1185">Reference proteome</keyword>
<evidence type="ECO:0000313" key="1">
    <source>
        <dbReference type="EMBL" id="AHF02270.1"/>
    </source>
</evidence>
<dbReference type="STRING" id="717772.THIAE_05910"/>
<protein>
    <submittedName>
        <fullName evidence="1">Uncharacterized protein</fullName>
    </submittedName>
</protein>
<sequence>MNALEQWHANNQADKVDEVFEPVRTEDKGREFSW</sequence>
<dbReference type="InParanoid" id="W0DUL2"/>
<gene>
    <name evidence="1" type="ORF">THIAE_05910</name>
</gene>
<accession>W0DUL2</accession>
<dbReference type="KEGG" id="tao:THIAE_05910"/>
<reference evidence="1 2" key="1">
    <citation type="submission" date="2013-12" db="EMBL/GenBank/DDBJ databases">
        <authorList>
            <consortium name="DOE Joint Genome Institute"/>
            <person name="Kappler U."/>
            <person name="Huntemann M."/>
            <person name="Han J."/>
            <person name="Chen A."/>
            <person name="Kyrpides N."/>
            <person name="Mavromatis K."/>
            <person name="Markowitz V."/>
            <person name="Palaniappan K."/>
            <person name="Ivanova N."/>
            <person name="Schaumberg A."/>
            <person name="Pati A."/>
            <person name="Liolios K."/>
            <person name="Nordberg H.P."/>
            <person name="Cantor M.N."/>
            <person name="Hua S.X."/>
            <person name="Woyke T."/>
        </authorList>
    </citation>
    <scope>NUCLEOTIDE SEQUENCE [LARGE SCALE GENOMIC DNA]</scope>
    <source>
        <strain evidence="2">AL2</strain>
    </source>
</reference>
<name>W0DUL2_9GAMM</name>
<dbReference type="HOGENOM" id="CLU_3376574_0_0_6"/>
<dbReference type="AlphaFoldDB" id="W0DUL2"/>
<organism evidence="1 2">
    <name type="scientific">Thiomicrospira aerophila AL3</name>
    <dbReference type="NCBI Taxonomy" id="717772"/>
    <lineage>
        <taxon>Bacteria</taxon>
        <taxon>Pseudomonadati</taxon>
        <taxon>Pseudomonadota</taxon>
        <taxon>Gammaproteobacteria</taxon>
        <taxon>Thiotrichales</taxon>
        <taxon>Piscirickettsiaceae</taxon>
        <taxon>Thiomicrospira</taxon>
    </lineage>
</organism>
<dbReference type="EMBL" id="CP007030">
    <property type="protein sequence ID" value="AHF02270.1"/>
    <property type="molecule type" value="Genomic_DNA"/>
</dbReference>
<proteinExistence type="predicted"/>
<dbReference type="Proteomes" id="UP000005380">
    <property type="component" value="Chromosome"/>
</dbReference>